<dbReference type="InterPro" id="IPR027828">
    <property type="entry name" value="DUF4465"/>
</dbReference>
<dbReference type="Gene3D" id="2.60.120.1350">
    <property type="entry name" value="Protein of unknown function DUF4465"/>
    <property type="match status" value="3"/>
</dbReference>
<feature type="region of interest" description="Disordered" evidence="1">
    <location>
        <begin position="1"/>
        <end position="37"/>
    </location>
</feature>
<dbReference type="SUPFAM" id="SSF141072">
    <property type="entry name" value="CalX-like"/>
    <property type="match status" value="2"/>
</dbReference>
<dbReference type="GO" id="GO:0000272">
    <property type="term" value="P:polysaccharide catabolic process"/>
    <property type="evidence" value="ECO:0007669"/>
    <property type="project" value="InterPro"/>
</dbReference>
<dbReference type="InterPro" id="IPR002105">
    <property type="entry name" value="Dockerin_1_rpt"/>
</dbReference>
<evidence type="ECO:0000313" key="3">
    <source>
        <dbReference type="Proteomes" id="UP000011885"/>
    </source>
</evidence>
<dbReference type="Pfam" id="PF00404">
    <property type="entry name" value="Dockerin_1"/>
    <property type="match status" value="1"/>
</dbReference>
<comment type="caution">
    <text evidence="2">The sequence shown here is derived from an EMBL/GenBank/DDBJ whole genome shotgun (WGS) entry which is preliminary data.</text>
</comment>
<dbReference type="SUPFAM" id="SSF63446">
    <property type="entry name" value="Type I dockerin domain"/>
    <property type="match status" value="1"/>
</dbReference>
<accession>M5U7R0</accession>
<sequence length="1942" mass="204227">MIATDERTSSKNNMMKPTMRMKRTSKRASKRTVKRQRTQPFKRRLLMQGLEDRRLLAAGPYAPAAGEDGSTAIAFEDSAIVGWASAVADYSPGSDVDAQWTDTSNALGPAEGEFDGVVSLGRGGSITLEFATPIRDGLGADFAVFENAINDTFLELAFVEVSSDGVNFVRFDSDSLTPAAVPSYGEVDPTQIDNLAGKYRGGYGTPFDLEELRGTAGLDVTSVTHVRLVDIVGDGLTVDSDGDPIYDPTPTFGSAGLDLDAIGVIHQVEYGEVVVDFETLGSGLPAEGTDNGSSGAGVFAEDEISLNSNYDTQWQSWTGWSISKSTDAATAGFGNQFGNITGGGYDGSDTFAVGFFDVSPTEPAAPPTITLDPASASRFDSLYVTNTTYTALSMLSGDSFAKKFGGDSGDEPDFLQLTITGVDASGNPVGDVSVMLGDYRFEDNSQDTILDKWTRVDVSSLSEARSLQFSMTSSDNGSYGMNTPAFFAVDDVTLLRAAVPMDLETDVTSEDESVTARVSRPTEDSSSPVDVNLQRTGTDQATLPESVTIPVGAAYVEFEISPTNDDVPTDSRELEVTATVETLLPTTRSLVIEDDETLAISFDTASLEAVEGEGERTLTLRRNDADLDGSLEVTLSHDLDGVLSVPTSVQFDAGVREVDVTIEVLDDEVFGGGSTGVIHAVSGSHEDAEVSVSVSEDDFPKLVVDPVSFQLSENSPEITQMVTVSRNTVDTTSAVIVSLSLPGGGPLMVPNEVVIPAGNASATFTVEVIDDTIDNLMSSYVVLASNENFVSSSVEVNVVDNDTASLQIELQDLSGDPLTEVSEAEPFQVLVRRVNASLDVAQEVTISTTLGDRVSGAGTVVIPIGSDSVTHTMQVIGDGIVTGPLTVGITAVAQNVTPVAVGLTVSETDQPTLSVVAPEDGLSEADAIAIGDFELLGRGLVDGEFDNNAGASGRFVSGPVSLNNSFSNSFGFDFWSGFSISRANDTATPGFGNQYSAITGSGANGSSTYAVAYAGSPALISRDGDQPFESIEITNTTYAALSMRDGDAFAKKFGGETGDDADFLLLTIDGLDSDGNSIGQVEFYLADYRFDDNSLDYIVDEWMTVDVSPIGDAEVLSMSLSSSDNGSFGMNTPAYFAVDNVMLTPNAETLPTISISRNTADTSQAIEVQLGSDRDELIVPMTVVIPEGESSVDVPVAWIDNALVDALIDGERQWNVTAMADGFVSGAAEVSLLEDDTETLTLTLFDETASEADGVQLVDFEDIGSTLLSESFNNGSDGMGGFTAESFAFPTDYNPVWGSWSGWALSNVTDVTTAGFGNQFSAYANVDASEPGGGAEGSDTFAIAGGYGASPLTIAMPDDVSGATFESISITNTTYAALSMRDGDFFAKQFGGEDGTDPDYFLLTIEGLDASGESVGEIDFYLADYRFEDDSLDYIVDDWTTVDLSSLSAASSLQFSFESSDVGEFGMNTPAFFAIDNLLIDRSATVPSMVVHRNDADTSEPLEVTLASSSPSRLSVPDSIVIPAGVDSVRVPVVLSDDAEYGDDLTVQVTASAEGFAGADGTIEIFNDDLPAVLTLEHDGVNHLVGTEFDVVIDEYDDDSGIDLLFSNASQQFTLNPVDAASVTVRMSGGSDSAWLHTKGFNQVDGGAGVDTAVIAPGDLDEAEAVDVAAWLNDRVIGFETVVLGTSDVADAGDPLTFDLDLDELSQVNGGTLPLIVSTTGQTLRWTGDWRLGEMTMVDGKLSAAVTSGDVSVQVATDEAWRNFVLAQDVNASGGVTATDALVIINRLNADPSFELPDPQSTDDLTGVYYDVSGDGLVTALDALQVINWLNENDGGAPSSEPSVDLLAAESMAGSPVVTPAEEVESNDKWIRDAERIADAPVSLNTLSIEAVSNENSGDGVEAVEIGLDAAANRIDPVSVDVAMSELELLSTSDSLQSELRR</sequence>
<protein>
    <submittedName>
        <fullName evidence="2">Cell surface protein</fullName>
    </submittedName>
</protein>
<dbReference type="Proteomes" id="UP000011885">
    <property type="component" value="Unassembled WGS sequence"/>
</dbReference>
<dbReference type="InterPro" id="IPR036439">
    <property type="entry name" value="Dockerin_dom_sf"/>
</dbReference>
<feature type="region of interest" description="Disordered" evidence="1">
    <location>
        <begin position="506"/>
        <end position="532"/>
    </location>
</feature>
<evidence type="ECO:0000256" key="1">
    <source>
        <dbReference type="SAM" id="MobiDB-lite"/>
    </source>
</evidence>
<organism evidence="2 3">
    <name type="scientific">Rhodopirellula sallentina SM41</name>
    <dbReference type="NCBI Taxonomy" id="1263870"/>
    <lineage>
        <taxon>Bacteria</taxon>
        <taxon>Pseudomonadati</taxon>
        <taxon>Planctomycetota</taxon>
        <taxon>Planctomycetia</taxon>
        <taxon>Pirellulales</taxon>
        <taxon>Pirellulaceae</taxon>
        <taxon>Rhodopirellula</taxon>
    </lineage>
</organism>
<dbReference type="GO" id="GO:0004553">
    <property type="term" value="F:hydrolase activity, hydrolyzing O-glycosyl compounds"/>
    <property type="evidence" value="ECO:0007669"/>
    <property type="project" value="InterPro"/>
</dbReference>
<proteinExistence type="predicted"/>
<keyword evidence="3" id="KW-1185">Reference proteome</keyword>
<dbReference type="InterPro" id="IPR038081">
    <property type="entry name" value="CalX-like_sf"/>
</dbReference>
<dbReference type="PATRIC" id="fig|1263870.3.peg.1181"/>
<dbReference type="EMBL" id="ANOH01000090">
    <property type="protein sequence ID" value="EMI57480.1"/>
    <property type="molecule type" value="Genomic_DNA"/>
</dbReference>
<feature type="compositionally biased region" description="Basic residues" evidence="1">
    <location>
        <begin position="19"/>
        <end position="37"/>
    </location>
</feature>
<dbReference type="Pfam" id="PF14717">
    <property type="entry name" value="DUF4465"/>
    <property type="match status" value="3"/>
</dbReference>
<reference evidence="2 3" key="1">
    <citation type="journal article" date="2013" name="Mar. Genomics">
        <title>Expression of sulfatases in Rhodopirellula baltica and the diversity of sulfatases in the genus Rhodopirellula.</title>
        <authorList>
            <person name="Wegner C.E."/>
            <person name="Richter-Heitmann T."/>
            <person name="Klindworth A."/>
            <person name="Klockow C."/>
            <person name="Richter M."/>
            <person name="Achstetter T."/>
            <person name="Glockner F.O."/>
            <person name="Harder J."/>
        </authorList>
    </citation>
    <scope>NUCLEOTIDE SEQUENCE [LARGE SCALE GENOMIC DNA]</scope>
    <source>
        <strain evidence="2 3">SM41</strain>
    </source>
</reference>
<gene>
    <name evidence="2" type="ORF">RSSM_01090</name>
</gene>
<evidence type="ECO:0000313" key="2">
    <source>
        <dbReference type="EMBL" id="EMI57480.1"/>
    </source>
</evidence>
<name>M5U7R0_9BACT</name>